<feature type="domain" description="Ketopantoate reductase N-terminal" evidence="5">
    <location>
        <begin position="8"/>
        <end position="126"/>
    </location>
</feature>
<dbReference type="InterPro" id="IPR013752">
    <property type="entry name" value="KPA_reductase"/>
</dbReference>
<dbReference type="PANTHER" id="PTHR21708:SF26">
    <property type="entry name" value="2-DEHYDROPANTOATE 2-REDUCTASE"/>
    <property type="match status" value="1"/>
</dbReference>
<dbReference type="EC" id="1.1.1.169" evidence="4"/>
<dbReference type="STRING" id="155865.SAMN05216515_11045"/>
<evidence type="ECO:0000259" key="6">
    <source>
        <dbReference type="Pfam" id="PF08546"/>
    </source>
</evidence>
<dbReference type="AlphaFoldDB" id="A0A1I7GU02"/>
<dbReference type="SUPFAM" id="SSF51735">
    <property type="entry name" value="NAD(P)-binding Rossmann-fold domains"/>
    <property type="match status" value="1"/>
</dbReference>
<accession>A0A1I7GU02</accession>
<name>A0A1I7GU02_9FIRM</name>
<dbReference type="NCBIfam" id="TIGR00745">
    <property type="entry name" value="apbA_panE"/>
    <property type="match status" value="1"/>
</dbReference>
<dbReference type="EMBL" id="FPBT01000009">
    <property type="protein sequence ID" value="SFU51943.1"/>
    <property type="molecule type" value="Genomic_DNA"/>
</dbReference>
<evidence type="ECO:0000313" key="7">
    <source>
        <dbReference type="EMBL" id="SFU51943.1"/>
    </source>
</evidence>
<protein>
    <recommendedName>
        <fullName evidence="4">2-dehydropantoate 2-reductase</fullName>
        <ecNumber evidence="4">1.1.1.169</ecNumber>
    </recommendedName>
    <alternativeName>
        <fullName evidence="4">Ketopantoate reductase</fullName>
    </alternativeName>
</protein>
<dbReference type="SUPFAM" id="SSF48179">
    <property type="entry name" value="6-phosphogluconate dehydrogenase C-terminal domain-like"/>
    <property type="match status" value="1"/>
</dbReference>
<dbReference type="InterPro" id="IPR013328">
    <property type="entry name" value="6PGD_dom2"/>
</dbReference>
<dbReference type="InterPro" id="IPR051402">
    <property type="entry name" value="KPR-Related"/>
</dbReference>
<evidence type="ECO:0000313" key="8">
    <source>
        <dbReference type="Proteomes" id="UP000198817"/>
    </source>
</evidence>
<keyword evidence="2 4" id="KW-0521">NADP</keyword>
<comment type="catalytic activity">
    <reaction evidence="4">
        <text>(R)-pantoate + NADP(+) = 2-dehydropantoate + NADPH + H(+)</text>
        <dbReference type="Rhea" id="RHEA:16233"/>
        <dbReference type="ChEBI" id="CHEBI:11561"/>
        <dbReference type="ChEBI" id="CHEBI:15378"/>
        <dbReference type="ChEBI" id="CHEBI:15980"/>
        <dbReference type="ChEBI" id="CHEBI:57783"/>
        <dbReference type="ChEBI" id="CHEBI:58349"/>
        <dbReference type="EC" id="1.1.1.169"/>
    </reaction>
</comment>
<evidence type="ECO:0000256" key="1">
    <source>
        <dbReference type="ARBA" id="ARBA00007870"/>
    </source>
</evidence>
<comment type="function">
    <text evidence="4">Catalyzes the NADPH-dependent reduction of ketopantoate into pantoic acid.</text>
</comment>
<dbReference type="GO" id="GO:0015940">
    <property type="term" value="P:pantothenate biosynthetic process"/>
    <property type="evidence" value="ECO:0007669"/>
    <property type="project" value="UniProtKB-UniPathway"/>
</dbReference>
<dbReference type="InterPro" id="IPR036291">
    <property type="entry name" value="NAD(P)-bd_dom_sf"/>
</dbReference>
<dbReference type="GO" id="GO:0008677">
    <property type="term" value="F:2-dehydropantoate 2-reductase activity"/>
    <property type="evidence" value="ECO:0007669"/>
    <property type="project" value="UniProtKB-EC"/>
</dbReference>
<dbReference type="InterPro" id="IPR003710">
    <property type="entry name" value="ApbA"/>
</dbReference>
<evidence type="ECO:0000256" key="4">
    <source>
        <dbReference type="RuleBase" id="RU362068"/>
    </source>
</evidence>
<dbReference type="InterPro" id="IPR013332">
    <property type="entry name" value="KPR_N"/>
</dbReference>
<organism evidence="7 8">
    <name type="scientific">Eubacterium pyruvativorans</name>
    <dbReference type="NCBI Taxonomy" id="155865"/>
    <lineage>
        <taxon>Bacteria</taxon>
        <taxon>Bacillati</taxon>
        <taxon>Bacillota</taxon>
        <taxon>Clostridia</taxon>
        <taxon>Eubacteriales</taxon>
        <taxon>Eubacteriaceae</taxon>
        <taxon>Eubacterium</taxon>
    </lineage>
</organism>
<dbReference type="GO" id="GO:0005737">
    <property type="term" value="C:cytoplasm"/>
    <property type="evidence" value="ECO:0007669"/>
    <property type="project" value="TreeGrafter"/>
</dbReference>
<dbReference type="RefSeq" id="WP_090470983.1">
    <property type="nucleotide sequence ID" value="NZ_FOWF01000010.1"/>
</dbReference>
<reference evidence="7 8" key="1">
    <citation type="submission" date="2016-10" db="EMBL/GenBank/DDBJ databases">
        <authorList>
            <person name="de Groot N.N."/>
        </authorList>
    </citation>
    <scope>NUCLEOTIDE SEQUENCE [LARGE SCALE GENOMIC DNA]</scope>
    <source>
        <strain evidence="7 8">KHGC13</strain>
    </source>
</reference>
<evidence type="ECO:0000256" key="2">
    <source>
        <dbReference type="ARBA" id="ARBA00022857"/>
    </source>
</evidence>
<proteinExistence type="inferred from homology"/>
<keyword evidence="8" id="KW-1185">Reference proteome</keyword>
<dbReference type="Gene3D" id="1.10.1040.10">
    <property type="entry name" value="N-(1-d-carboxylethyl)-l-norvaline Dehydrogenase, domain 2"/>
    <property type="match status" value="1"/>
</dbReference>
<dbReference type="Gene3D" id="3.40.50.720">
    <property type="entry name" value="NAD(P)-binding Rossmann-like Domain"/>
    <property type="match status" value="1"/>
</dbReference>
<dbReference type="Pfam" id="PF02558">
    <property type="entry name" value="ApbA"/>
    <property type="match status" value="1"/>
</dbReference>
<keyword evidence="4" id="KW-0566">Pantothenate biosynthesis</keyword>
<evidence type="ECO:0000259" key="5">
    <source>
        <dbReference type="Pfam" id="PF02558"/>
    </source>
</evidence>
<dbReference type="Pfam" id="PF08546">
    <property type="entry name" value="ApbA_C"/>
    <property type="match status" value="1"/>
</dbReference>
<dbReference type="PANTHER" id="PTHR21708">
    <property type="entry name" value="PROBABLE 2-DEHYDROPANTOATE 2-REDUCTASE"/>
    <property type="match status" value="1"/>
</dbReference>
<feature type="domain" description="Ketopantoate reductase C-terminal" evidence="6">
    <location>
        <begin position="184"/>
        <end position="309"/>
    </location>
</feature>
<comment type="pathway">
    <text evidence="4">Cofactor biosynthesis; (R)-pantothenate biosynthesis; (R)-pantoate from 3-methyl-2-oxobutanoate: step 2/2.</text>
</comment>
<dbReference type="Proteomes" id="UP000198817">
    <property type="component" value="Unassembled WGS sequence"/>
</dbReference>
<keyword evidence="3 4" id="KW-0560">Oxidoreductase</keyword>
<sequence>MRTIENVTFVGMGALGMLFGTPIRENLGNGQPEYVMDPARKVRHEQEVYTINGQPVKLRMVTPEEAKPADLLFVGLKYPGLRAGLETAAPCVTEDTIIISLMNGVDSEEIIGERFGKEKVLYSVSQEMDAERYGSDLKYSKAGRLFIGVPRTGDEKLQKVLTEKLDAVCAFFDQVRFPYHREENILYRQWCKFMANTGCNQTTMVFDADYGVCLTDGGLEYAVMLSAMREVCLIARAKGIPLGEEEVKEYTGILRSLDPSSVPSMAQDRRQKRKSEVDMFSGAVMRFGRELGIATPVNDYLNRRVHEIEAEY</sequence>
<evidence type="ECO:0000256" key="3">
    <source>
        <dbReference type="ARBA" id="ARBA00023002"/>
    </source>
</evidence>
<dbReference type="OrthoDB" id="9793586at2"/>
<dbReference type="UniPathway" id="UPA00028">
    <property type="reaction ID" value="UER00004"/>
</dbReference>
<gene>
    <name evidence="7" type="ORF">SAMN05216508_10945</name>
</gene>
<dbReference type="InterPro" id="IPR008927">
    <property type="entry name" value="6-PGluconate_DH-like_C_sf"/>
</dbReference>
<comment type="similarity">
    <text evidence="1 4">Belongs to the ketopantoate reductase family.</text>
</comment>